<accession>A0A5E4AXL7</accession>
<dbReference type="Proteomes" id="UP000335636">
    <property type="component" value="Unassembled WGS sequence"/>
</dbReference>
<dbReference type="Proteomes" id="UP000662637">
    <property type="component" value="Unassembled WGS sequence"/>
</dbReference>
<evidence type="ECO:0000256" key="1">
    <source>
        <dbReference type="SAM" id="MobiDB-lite"/>
    </source>
</evidence>
<keyword evidence="4" id="KW-1185">Reference proteome</keyword>
<proteinExistence type="predicted"/>
<dbReference type="EMBL" id="WJEC01001457">
    <property type="protein sequence ID" value="KAF7478756.1"/>
    <property type="molecule type" value="Genomic_DNA"/>
</dbReference>
<reference evidence="2" key="2">
    <citation type="submission" date="2020-08" db="EMBL/GenBank/DDBJ databases">
        <authorList>
            <person name="Shumante A."/>
            <person name="Zimin A.V."/>
            <person name="Puiu D."/>
            <person name="Salzberg S.L."/>
        </authorList>
    </citation>
    <scope>NUCLEOTIDE SEQUENCE</scope>
    <source>
        <strain evidence="2">WC2-LM</strain>
        <tissue evidence="2">Liver</tissue>
    </source>
</reference>
<protein>
    <submittedName>
        <fullName evidence="3">Uncharacterized protein</fullName>
    </submittedName>
</protein>
<evidence type="ECO:0000313" key="4">
    <source>
        <dbReference type="Proteomes" id="UP000335636"/>
    </source>
</evidence>
<dbReference type="AlphaFoldDB" id="A0A5E4AXL7"/>
<reference evidence="3 4" key="1">
    <citation type="submission" date="2019-04" db="EMBL/GenBank/DDBJ databases">
        <authorList>
            <person name="Alioto T."/>
            <person name="Alioto T."/>
        </authorList>
    </citation>
    <scope>NUCLEOTIDE SEQUENCE [LARGE SCALE GENOMIC DNA]</scope>
</reference>
<feature type="region of interest" description="Disordered" evidence="1">
    <location>
        <begin position="1"/>
        <end position="68"/>
    </location>
</feature>
<evidence type="ECO:0000313" key="3">
    <source>
        <dbReference type="EMBL" id="VTJ61279.1"/>
    </source>
</evidence>
<gene>
    <name evidence="2" type="ORF">GHT09_010059</name>
    <name evidence="3" type="ORF">MONAX_5E035232</name>
</gene>
<sequence>MVSCLRGPALSPRGPPLSRELRGGGAQASCRNGHPGGRGGVPVPSSSDWSRLGSAEGSAKAAKRWQKK</sequence>
<name>A0A5E4AXL7_MARMO</name>
<dbReference type="EMBL" id="CABDUW010000169">
    <property type="protein sequence ID" value="VTJ61279.1"/>
    <property type="molecule type" value="Genomic_DNA"/>
</dbReference>
<evidence type="ECO:0000313" key="2">
    <source>
        <dbReference type="EMBL" id="KAF7478756.1"/>
    </source>
</evidence>
<organism evidence="3 4">
    <name type="scientific">Marmota monax</name>
    <name type="common">Woodchuck</name>
    <dbReference type="NCBI Taxonomy" id="9995"/>
    <lineage>
        <taxon>Eukaryota</taxon>
        <taxon>Metazoa</taxon>
        <taxon>Chordata</taxon>
        <taxon>Craniata</taxon>
        <taxon>Vertebrata</taxon>
        <taxon>Euteleostomi</taxon>
        <taxon>Mammalia</taxon>
        <taxon>Eutheria</taxon>
        <taxon>Euarchontoglires</taxon>
        <taxon>Glires</taxon>
        <taxon>Rodentia</taxon>
        <taxon>Sciuromorpha</taxon>
        <taxon>Sciuridae</taxon>
        <taxon>Xerinae</taxon>
        <taxon>Marmotini</taxon>
        <taxon>Marmota</taxon>
    </lineage>
</organism>